<dbReference type="CDD" id="cd04682">
    <property type="entry name" value="NUDIX_Hydrolase"/>
    <property type="match status" value="1"/>
</dbReference>
<evidence type="ECO:0000259" key="3">
    <source>
        <dbReference type="PROSITE" id="PS51462"/>
    </source>
</evidence>
<dbReference type="STRING" id="1715693.PH7735_03843"/>
<dbReference type="Gene3D" id="3.90.79.10">
    <property type="entry name" value="Nucleoside Triphosphate Pyrophosphohydrolase"/>
    <property type="match status" value="1"/>
</dbReference>
<dbReference type="GO" id="GO:0016787">
    <property type="term" value="F:hydrolase activity"/>
    <property type="evidence" value="ECO:0007669"/>
    <property type="project" value="UniProtKB-KW"/>
</dbReference>
<proteinExistence type="predicted"/>
<name>A0A0N7MAM9_9RHOB</name>
<comment type="cofactor">
    <cofactor evidence="1">
        <name>Mg(2+)</name>
        <dbReference type="ChEBI" id="CHEBI:18420"/>
    </cofactor>
</comment>
<dbReference type="EMBL" id="CYTW01000006">
    <property type="protein sequence ID" value="CUK13681.1"/>
    <property type="molecule type" value="Genomic_DNA"/>
</dbReference>
<reference evidence="5" key="1">
    <citation type="submission" date="2015-09" db="EMBL/GenBank/DDBJ databases">
        <authorList>
            <person name="Rodrigo-Torres Lidia"/>
            <person name="Arahal R.David."/>
        </authorList>
    </citation>
    <scope>NUCLEOTIDE SEQUENCE [LARGE SCALE GENOMIC DNA]</scope>
    <source>
        <strain evidence="5">CECT 7735</strain>
    </source>
</reference>
<dbReference type="InterPro" id="IPR020084">
    <property type="entry name" value="NUDIX_hydrolase_CS"/>
</dbReference>
<dbReference type="PROSITE" id="PS00893">
    <property type="entry name" value="NUDIX_BOX"/>
    <property type="match status" value="1"/>
</dbReference>
<gene>
    <name evidence="4" type="ORF">PH7735_03843</name>
</gene>
<keyword evidence="5" id="KW-1185">Reference proteome</keyword>
<sequence>MSVSSAGRDDTAFHGAKIALFVGAKLITILRDEDRDIPWPGHWDMPGGGREGDETGLACVLRETQEELGLVIPATTPNWGRIYWKRGVAFWFFAAHLPASAEKDIVFGAEGQRWELIDPMSYLKHPKAIPQFQSRLADYLAGAS</sequence>
<dbReference type="Pfam" id="PF00293">
    <property type="entry name" value="NUDIX"/>
    <property type="match status" value="1"/>
</dbReference>
<evidence type="ECO:0000313" key="5">
    <source>
        <dbReference type="Proteomes" id="UP000051870"/>
    </source>
</evidence>
<keyword evidence="2" id="KW-0378">Hydrolase</keyword>
<evidence type="ECO:0000256" key="2">
    <source>
        <dbReference type="ARBA" id="ARBA00022801"/>
    </source>
</evidence>
<accession>A0A0N7MAM9</accession>
<protein>
    <submittedName>
        <fullName evidence="4">NUDIX domain protein</fullName>
    </submittedName>
</protein>
<dbReference type="InterPro" id="IPR000086">
    <property type="entry name" value="NUDIX_hydrolase_dom"/>
</dbReference>
<dbReference type="PROSITE" id="PS51462">
    <property type="entry name" value="NUDIX"/>
    <property type="match status" value="1"/>
</dbReference>
<dbReference type="RefSeq" id="WP_058312990.1">
    <property type="nucleotide sequence ID" value="NZ_CYTW01000006.1"/>
</dbReference>
<evidence type="ECO:0000313" key="4">
    <source>
        <dbReference type="EMBL" id="CUK13681.1"/>
    </source>
</evidence>
<dbReference type="AlphaFoldDB" id="A0A0N7MAM9"/>
<organism evidence="4 5">
    <name type="scientific">Shimia thalassica</name>
    <dbReference type="NCBI Taxonomy" id="1715693"/>
    <lineage>
        <taxon>Bacteria</taxon>
        <taxon>Pseudomonadati</taxon>
        <taxon>Pseudomonadota</taxon>
        <taxon>Alphaproteobacteria</taxon>
        <taxon>Rhodobacterales</taxon>
        <taxon>Roseobacteraceae</taxon>
    </lineage>
</organism>
<dbReference type="GeneID" id="83882814"/>
<dbReference type="Proteomes" id="UP000051870">
    <property type="component" value="Unassembled WGS sequence"/>
</dbReference>
<evidence type="ECO:0000256" key="1">
    <source>
        <dbReference type="ARBA" id="ARBA00001946"/>
    </source>
</evidence>
<dbReference type="InterPro" id="IPR015797">
    <property type="entry name" value="NUDIX_hydrolase-like_dom_sf"/>
</dbReference>
<dbReference type="SUPFAM" id="SSF55811">
    <property type="entry name" value="Nudix"/>
    <property type="match status" value="1"/>
</dbReference>
<feature type="domain" description="Nudix hydrolase" evidence="3">
    <location>
        <begin position="11"/>
        <end position="140"/>
    </location>
</feature>